<dbReference type="EMBL" id="RRYP01010594">
    <property type="protein sequence ID" value="TNV78283.1"/>
    <property type="molecule type" value="Genomic_DNA"/>
</dbReference>
<accession>A0A8J8NNT2</accession>
<organism evidence="2 3">
    <name type="scientific">Halteria grandinella</name>
    <dbReference type="NCBI Taxonomy" id="5974"/>
    <lineage>
        <taxon>Eukaryota</taxon>
        <taxon>Sar</taxon>
        <taxon>Alveolata</taxon>
        <taxon>Ciliophora</taxon>
        <taxon>Intramacronucleata</taxon>
        <taxon>Spirotrichea</taxon>
        <taxon>Stichotrichia</taxon>
        <taxon>Sporadotrichida</taxon>
        <taxon>Halteriidae</taxon>
        <taxon>Halteria</taxon>
    </lineage>
</organism>
<keyword evidence="3" id="KW-1185">Reference proteome</keyword>
<feature type="chain" id="PRO_5035187683" description="Secreted protein" evidence="1">
    <location>
        <begin position="26"/>
        <end position="70"/>
    </location>
</feature>
<protein>
    <recommendedName>
        <fullName evidence="4">Secreted protein</fullName>
    </recommendedName>
</protein>
<keyword evidence="1" id="KW-0732">Signal</keyword>
<sequence>MRQSFLFHSLLSMLMRCSTVPLANGIQSQAQGYRNNRDDIEMCNHQCSDKPATVRQRGVSLSDACGTTKV</sequence>
<reference evidence="2" key="1">
    <citation type="submission" date="2019-06" db="EMBL/GenBank/DDBJ databases">
        <authorList>
            <person name="Zheng W."/>
        </authorList>
    </citation>
    <scope>NUCLEOTIDE SEQUENCE</scope>
    <source>
        <strain evidence="2">QDHG01</strain>
    </source>
</reference>
<proteinExistence type="predicted"/>
<feature type="signal peptide" evidence="1">
    <location>
        <begin position="1"/>
        <end position="25"/>
    </location>
</feature>
<gene>
    <name evidence="2" type="ORF">FGO68_gene93</name>
</gene>
<evidence type="ECO:0008006" key="4">
    <source>
        <dbReference type="Google" id="ProtNLM"/>
    </source>
</evidence>
<evidence type="ECO:0000256" key="1">
    <source>
        <dbReference type="SAM" id="SignalP"/>
    </source>
</evidence>
<name>A0A8J8NNT2_HALGN</name>
<evidence type="ECO:0000313" key="2">
    <source>
        <dbReference type="EMBL" id="TNV78283.1"/>
    </source>
</evidence>
<dbReference type="AlphaFoldDB" id="A0A8J8NNT2"/>
<dbReference type="Proteomes" id="UP000785679">
    <property type="component" value="Unassembled WGS sequence"/>
</dbReference>
<comment type="caution">
    <text evidence="2">The sequence shown here is derived from an EMBL/GenBank/DDBJ whole genome shotgun (WGS) entry which is preliminary data.</text>
</comment>
<evidence type="ECO:0000313" key="3">
    <source>
        <dbReference type="Proteomes" id="UP000785679"/>
    </source>
</evidence>